<dbReference type="SUPFAM" id="SSF47226">
    <property type="entry name" value="Histidine-containing phosphotransfer domain, HPT domain"/>
    <property type="match status" value="1"/>
</dbReference>
<dbReference type="GO" id="GO:0000160">
    <property type="term" value="P:phosphorelay signal transduction system"/>
    <property type="evidence" value="ECO:0007669"/>
    <property type="project" value="UniProtKB-KW"/>
</dbReference>
<proteinExistence type="predicted"/>
<evidence type="ECO:0000313" key="4">
    <source>
        <dbReference type="EMBL" id="SDJ17455.1"/>
    </source>
</evidence>
<keyword evidence="1" id="KW-0902">Two-component regulatory system</keyword>
<gene>
    <name evidence="4" type="ORF">SAMN05421850_109160</name>
</gene>
<protein>
    <submittedName>
        <fullName evidence="4">Hpt domain-containing protein</fullName>
    </submittedName>
</protein>
<organism evidence="4 5">
    <name type="scientific">Lutimaribacter saemankumensis</name>
    <dbReference type="NCBI Taxonomy" id="490829"/>
    <lineage>
        <taxon>Bacteria</taxon>
        <taxon>Pseudomonadati</taxon>
        <taxon>Pseudomonadota</taxon>
        <taxon>Alphaproteobacteria</taxon>
        <taxon>Rhodobacterales</taxon>
        <taxon>Roseobacteraceae</taxon>
        <taxon>Lutimaribacter</taxon>
    </lineage>
</organism>
<accession>A0A1G8RLR6</accession>
<sequence>MKTAEARDTSGQLEQAIEGLRQKFLRELDERIFAFEDAMAQIRNGSNTQHALRHIHAMAHKQAGIAPSLGFAQIGEISRDLEGKIEKTLSDPDCAEKHQAWHKSLELLLDEMEQQLPDLA</sequence>
<reference evidence="4 5" key="1">
    <citation type="submission" date="2016-10" db="EMBL/GenBank/DDBJ databases">
        <authorList>
            <person name="de Groot N.N."/>
        </authorList>
    </citation>
    <scope>NUCLEOTIDE SEQUENCE [LARGE SCALE GENOMIC DNA]</scope>
    <source>
        <strain evidence="4 5">DSM 28010</strain>
    </source>
</reference>
<dbReference type="InterPro" id="IPR008207">
    <property type="entry name" value="Sig_transdc_His_kin_Hpt_dom"/>
</dbReference>
<dbReference type="Gene3D" id="1.20.120.160">
    <property type="entry name" value="HPT domain"/>
    <property type="match status" value="1"/>
</dbReference>
<evidence type="ECO:0000259" key="3">
    <source>
        <dbReference type="PROSITE" id="PS50894"/>
    </source>
</evidence>
<dbReference type="GO" id="GO:0004672">
    <property type="term" value="F:protein kinase activity"/>
    <property type="evidence" value="ECO:0007669"/>
    <property type="project" value="UniProtKB-ARBA"/>
</dbReference>
<dbReference type="InterPro" id="IPR036641">
    <property type="entry name" value="HPT_dom_sf"/>
</dbReference>
<feature type="domain" description="HPt" evidence="3">
    <location>
        <begin position="13"/>
        <end position="120"/>
    </location>
</feature>
<evidence type="ECO:0000256" key="1">
    <source>
        <dbReference type="ARBA" id="ARBA00023012"/>
    </source>
</evidence>
<feature type="modified residue" description="Phosphohistidine" evidence="2">
    <location>
        <position position="60"/>
    </location>
</feature>
<keyword evidence="2" id="KW-0597">Phosphoprotein</keyword>
<dbReference type="AlphaFoldDB" id="A0A1G8RLR6"/>
<dbReference type="PROSITE" id="PS50894">
    <property type="entry name" value="HPT"/>
    <property type="match status" value="1"/>
</dbReference>
<evidence type="ECO:0000256" key="2">
    <source>
        <dbReference type="PROSITE-ProRule" id="PRU00110"/>
    </source>
</evidence>
<dbReference type="EMBL" id="FNEB01000009">
    <property type="protein sequence ID" value="SDJ17455.1"/>
    <property type="molecule type" value="Genomic_DNA"/>
</dbReference>
<evidence type="ECO:0000313" key="5">
    <source>
        <dbReference type="Proteomes" id="UP000199340"/>
    </source>
</evidence>
<keyword evidence="5" id="KW-1185">Reference proteome</keyword>
<dbReference type="Pfam" id="PF01627">
    <property type="entry name" value="Hpt"/>
    <property type="match status" value="1"/>
</dbReference>
<dbReference type="STRING" id="490829.SAMN05421850_109160"/>
<dbReference type="Proteomes" id="UP000199340">
    <property type="component" value="Unassembled WGS sequence"/>
</dbReference>
<dbReference type="RefSeq" id="WP_090029760.1">
    <property type="nucleotide sequence ID" value="NZ_FNEB01000009.1"/>
</dbReference>
<name>A0A1G8RLR6_9RHOB</name>